<feature type="chain" id="PRO_5022810373" evidence="1">
    <location>
        <begin position="21"/>
        <end position="95"/>
    </location>
</feature>
<dbReference type="Proteomes" id="UP000321595">
    <property type="component" value="Chromosome"/>
</dbReference>
<gene>
    <name evidence="2" type="ORF">FRD01_21090</name>
</gene>
<name>A0A5B8XWZ4_9DELT</name>
<reference evidence="2 3" key="1">
    <citation type="submission" date="2019-08" db="EMBL/GenBank/DDBJ databases">
        <authorList>
            <person name="Liang Q."/>
        </authorList>
    </citation>
    <scope>NUCLEOTIDE SEQUENCE [LARGE SCALE GENOMIC DNA]</scope>
    <source>
        <strain evidence="2 3">V1718</strain>
    </source>
</reference>
<evidence type="ECO:0000256" key="1">
    <source>
        <dbReference type="SAM" id="SignalP"/>
    </source>
</evidence>
<keyword evidence="1" id="KW-0732">Signal</keyword>
<protein>
    <submittedName>
        <fullName evidence="2">Uncharacterized protein</fullName>
    </submittedName>
</protein>
<dbReference type="EMBL" id="CP042467">
    <property type="protein sequence ID" value="QED29687.1"/>
    <property type="molecule type" value="Genomic_DNA"/>
</dbReference>
<dbReference type="OrthoDB" id="5525235at2"/>
<accession>A0A5B8XWZ4</accession>
<dbReference type="KEGG" id="bbae:FRD01_21090"/>
<feature type="signal peptide" evidence="1">
    <location>
        <begin position="1"/>
        <end position="20"/>
    </location>
</feature>
<proteinExistence type="predicted"/>
<evidence type="ECO:0000313" key="2">
    <source>
        <dbReference type="EMBL" id="QED29687.1"/>
    </source>
</evidence>
<keyword evidence="3" id="KW-1185">Reference proteome</keyword>
<dbReference type="AlphaFoldDB" id="A0A5B8XWZ4"/>
<dbReference type="RefSeq" id="WP_146962920.1">
    <property type="nucleotide sequence ID" value="NZ_CP042467.1"/>
</dbReference>
<evidence type="ECO:0000313" key="3">
    <source>
        <dbReference type="Proteomes" id="UP000321595"/>
    </source>
</evidence>
<organism evidence="2 3">
    <name type="scientific">Microvenator marinus</name>
    <dbReference type="NCBI Taxonomy" id="2600177"/>
    <lineage>
        <taxon>Bacteria</taxon>
        <taxon>Deltaproteobacteria</taxon>
        <taxon>Bradymonadales</taxon>
        <taxon>Microvenatoraceae</taxon>
        <taxon>Microvenator</taxon>
    </lineage>
</organism>
<sequence length="95" mass="10138">MKAFFAALLTASLVPALGFAQDAMPTAGEAMGGGGDSNVVYKKETQYDFEADDVEGNLVKPDELGIQADQHGKTSSLIKIRSDFVPEMLKSVEDI</sequence>